<sequence>MADAKPSSSHATLYTSDRPALTAHLLLLGLSLAPLVVNVPTNFNIIATAALAVFAGSWRSVKPAPPTESMTKKDAMRFPIVGSCVLFGLFLLFKFVPKWLVNALLSLYLGGIAIFVLTSAVMPYVLDFFPEVIRHREIELPHVKIPYVFDNSDGSMRPTVPELILAAISFGFCGWYYAKKHWFANNMLGLAFCLEGIEHLSLGSVQVGTILLVGLFFYDIFWVFCTPVMVSVAKNFDGPIKLLFPRAGMLENGKRPFAMLGLGDIVIPGIFVALILRYDVQRNFRSKYFRSAFCGYVAGLVATIVVMNVFQAAQPALLYIVPGVLGAVLGHAWLAREFRAVFNFSEAAPEQEAKEGAENAAAGEQEGKAAKPEESKKTQ</sequence>
<feature type="compositionally biased region" description="Basic and acidic residues" evidence="8">
    <location>
        <begin position="365"/>
        <end position="379"/>
    </location>
</feature>
<dbReference type="GO" id="GO:0033619">
    <property type="term" value="P:membrane protein proteolysis"/>
    <property type="evidence" value="ECO:0007669"/>
    <property type="project" value="TreeGrafter"/>
</dbReference>
<dbReference type="EMBL" id="BRXU01000006">
    <property type="protein sequence ID" value="GLC52414.1"/>
    <property type="molecule type" value="Genomic_DNA"/>
</dbReference>
<feature type="transmembrane region" description="Helical" evidence="9">
    <location>
        <begin position="75"/>
        <end position="93"/>
    </location>
</feature>
<dbReference type="GO" id="GO:0042500">
    <property type="term" value="F:aspartic endopeptidase activity, intramembrane cleaving"/>
    <property type="evidence" value="ECO:0007669"/>
    <property type="project" value="InterPro"/>
</dbReference>
<comment type="subcellular location">
    <subcellularLocation>
        <location evidence="1">Endoplasmic reticulum membrane</location>
        <topology evidence="1">Multi-pass membrane protein</topology>
    </subcellularLocation>
</comment>
<feature type="region of interest" description="Disordered" evidence="8">
    <location>
        <begin position="352"/>
        <end position="379"/>
    </location>
</feature>
<evidence type="ECO:0000256" key="7">
    <source>
        <dbReference type="ARBA" id="ARBA00023136"/>
    </source>
</evidence>
<evidence type="ECO:0000256" key="4">
    <source>
        <dbReference type="ARBA" id="ARBA00022801"/>
    </source>
</evidence>
<evidence type="ECO:0000256" key="2">
    <source>
        <dbReference type="ARBA" id="ARBA00006859"/>
    </source>
</evidence>
<comment type="similarity">
    <text evidence="2">Belongs to the peptidase A22B family.</text>
</comment>
<feature type="transmembrane region" description="Helical" evidence="9">
    <location>
        <begin position="25"/>
        <end position="55"/>
    </location>
</feature>
<dbReference type="PANTHER" id="PTHR12174">
    <property type="entry name" value="SIGNAL PEPTIDE PEPTIDASE"/>
    <property type="match status" value="1"/>
</dbReference>
<evidence type="ECO:0000313" key="10">
    <source>
        <dbReference type="EMBL" id="GLC52414.1"/>
    </source>
</evidence>
<evidence type="ECO:0000256" key="3">
    <source>
        <dbReference type="ARBA" id="ARBA00022692"/>
    </source>
</evidence>
<evidence type="ECO:0000256" key="1">
    <source>
        <dbReference type="ARBA" id="ARBA00004477"/>
    </source>
</evidence>
<dbReference type="SMART" id="SM00730">
    <property type="entry name" value="PSN"/>
    <property type="match status" value="1"/>
</dbReference>
<evidence type="ECO:0000256" key="5">
    <source>
        <dbReference type="ARBA" id="ARBA00022824"/>
    </source>
</evidence>
<dbReference type="PANTHER" id="PTHR12174:SF23">
    <property type="entry name" value="MINOR HISTOCOMPATIBILITY ANTIGEN H13"/>
    <property type="match status" value="1"/>
</dbReference>
<keyword evidence="4" id="KW-0378">Hydrolase</keyword>
<feature type="transmembrane region" description="Helical" evidence="9">
    <location>
        <begin position="316"/>
        <end position="335"/>
    </location>
</feature>
<reference evidence="10 11" key="1">
    <citation type="journal article" date="2023" name="Commun. Biol.">
        <title>Reorganization of the ancestral sex-determining regions during the evolution of trioecy in Pleodorina starrii.</title>
        <authorList>
            <person name="Takahashi K."/>
            <person name="Suzuki S."/>
            <person name="Kawai-Toyooka H."/>
            <person name="Yamamoto K."/>
            <person name="Hamaji T."/>
            <person name="Ootsuki R."/>
            <person name="Yamaguchi H."/>
            <person name="Kawachi M."/>
            <person name="Higashiyama T."/>
            <person name="Nozaki H."/>
        </authorList>
    </citation>
    <scope>NUCLEOTIDE SEQUENCE [LARGE SCALE GENOMIC DNA]</scope>
    <source>
        <strain evidence="10 11">NIES-4479</strain>
    </source>
</reference>
<feature type="transmembrane region" description="Helical" evidence="9">
    <location>
        <begin position="159"/>
        <end position="178"/>
    </location>
</feature>
<gene>
    <name evidence="10" type="primary">PLEST011689</name>
    <name evidence="10" type="ORF">PLESTB_000626500</name>
</gene>
<dbReference type="InterPro" id="IPR006639">
    <property type="entry name" value="Preselin/SPP"/>
</dbReference>
<evidence type="ECO:0000256" key="9">
    <source>
        <dbReference type="SAM" id="Phobius"/>
    </source>
</evidence>
<accession>A0A9W6BHV0</accession>
<keyword evidence="7 9" id="KW-0472">Membrane</keyword>
<dbReference type="InterPro" id="IPR007369">
    <property type="entry name" value="Peptidase_A22B_SPP"/>
</dbReference>
<organism evidence="10 11">
    <name type="scientific">Pleodorina starrii</name>
    <dbReference type="NCBI Taxonomy" id="330485"/>
    <lineage>
        <taxon>Eukaryota</taxon>
        <taxon>Viridiplantae</taxon>
        <taxon>Chlorophyta</taxon>
        <taxon>core chlorophytes</taxon>
        <taxon>Chlorophyceae</taxon>
        <taxon>CS clade</taxon>
        <taxon>Chlamydomonadales</taxon>
        <taxon>Volvocaceae</taxon>
        <taxon>Pleodorina</taxon>
    </lineage>
</organism>
<dbReference type="GO" id="GO:0098553">
    <property type="term" value="C:lumenal side of endoplasmic reticulum membrane"/>
    <property type="evidence" value="ECO:0007669"/>
    <property type="project" value="TreeGrafter"/>
</dbReference>
<dbReference type="GO" id="GO:0098554">
    <property type="term" value="C:cytoplasmic side of endoplasmic reticulum membrane"/>
    <property type="evidence" value="ECO:0007669"/>
    <property type="project" value="TreeGrafter"/>
</dbReference>
<dbReference type="Proteomes" id="UP001165080">
    <property type="component" value="Unassembled WGS sequence"/>
</dbReference>
<evidence type="ECO:0000256" key="8">
    <source>
        <dbReference type="SAM" id="MobiDB-lite"/>
    </source>
</evidence>
<feature type="transmembrane region" description="Helical" evidence="9">
    <location>
        <begin position="288"/>
        <end position="310"/>
    </location>
</feature>
<dbReference type="Pfam" id="PF04258">
    <property type="entry name" value="Peptidase_A22B"/>
    <property type="match status" value="1"/>
</dbReference>
<feature type="transmembrane region" description="Helical" evidence="9">
    <location>
        <begin position="256"/>
        <end position="276"/>
    </location>
</feature>
<evidence type="ECO:0000256" key="6">
    <source>
        <dbReference type="ARBA" id="ARBA00022989"/>
    </source>
</evidence>
<keyword evidence="11" id="KW-1185">Reference proteome</keyword>
<dbReference type="AlphaFoldDB" id="A0A9W6BHV0"/>
<keyword evidence="3 9" id="KW-0812">Transmembrane</keyword>
<evidence type="ECO:0008006" key="12">
    <source>
        <dbReference type="Google" id="ProtNLM"/>
    </source>
</evidence>
<feature type="transmembrane region" description="Helical" evidence="9">
    <location>
        <begin position="105"/>
        <end position="126"/>
    </location>
</feature>
<evidence type="ECO:0000313" key="11">
    <source>
        <dbReference type="Proteomes" id="UP001165080"/>
    </source>
</evidence>
<proteinExistence type="inferred from homology"/>
<keyword evidence="5" id="KW-0256">Endoplasmic reticulum</keyword>
<dbReference type="GO" id="GO:0006465">
    <property type="term" value="P:signal peptide processing"/>
    <property type="evidence" value="ECO:0007669"/>
    <property type="project" value="TreeGrafter"/>
</dbReference>
<protein>
    <recommendedName>
        <fullName evidence="12">Signal peptide peptidase</fullName>
    </recommendedName>
</protein>
<keyword evidence="6 9" id="KW-1133">Transmembrane helix</keyword>
<feature type="transmembrane region" description="Helical" evidence="9">
    <location>
        <begin position="210"/>
        <end position="236"/>
    </location>
</feature>
<comment type="caution">
    <text evidence="10">The sequence shown here is derived from an EMBL/GenBank/DDBJ whole genome shotgun (WGS) entry which is preliminary data.</text>
</comment>
<name>A0A9W6BHV0_9CHLO</name>